<sequence>MFFRFVLQAERDSLIDTHHELEKQLVTRDLELHEKEEELFLQLEKVIRLEEDCEKVRNEKDKMVKWKDRLEREKNEAYRQLRLQAESSEITRRNLEKARLDAYRQFSEIAAEKDTLEKENSRLKEVLEDLGRKADLYHTNSRQASQKAKRVSGLEREVNELKLMAKQSATLNSQLQKGMKHLATCRRKKCSVCSYTRATFGEYSSSRHGEKTSRFIGGCFPLDELRRSSDRMSASDIELECAKLAERLSACSFPHTPPSTPERSVASGSLSRFVSYIDDAFSSASDDEDVCGDIGGRPAKCTGSGSRRQFSSDSGISSSSATPTDPNKMTPACSSHRPSSTTSFNRSAKWTSSFRKLIRRVSSKKPVDESHYYCRYTLLVYQISRLLLLGEGGLIERRACTHENCFCEILSTPLLFTQLADRYVGVLIYLLYHIVIIQENSSFLFNDIIVAFILAYDNLLRQCLYADGDQDLLMILYTPTILFCFFFRPITLFALGALLLKNKKNLLSSKYIYLLNIIFSFLSCKQKNIANVLYTLFVRCIIKFNMNISNRFESKIRLLCCFLHSRMYYKL</sequence>
<evidence type="ECO:0000256" key="1">
    <source>
        <dbReference type="SAM" id="Coils"/>
    </source>
</evidence>
<dbReference type="Proteomes" id="UP000475862">
    <property type="component" value="Unassembled WGS sequence"/>
</dbReference>
<feature type="transmembrane region" description="Helical" evidence="3">
    <location>
        <begin position="443"/>
        <end position="460"/>
    </location>
</feature>
<feature type="region of interest" description="Disordered" evidence="2">
    <location>
        <begin position="301"/>
        <end position="345"/>
    </location>
</feature>
<keyword evidence="5" id="KW-1185">Reference proteome</keyword>
<keyword evidence="1" id="KW-0175">Coiled coil</keyword>
<keyword evidence="3" id="KW-1133">Transmembrane helix</keyword>
<feature type="coiled-coil region" evidence="1">
    <location>
        <begin position="56"/>
        <end position="133"/>
    </location>
</feature>
<feature type="transmembrane region" description="Helical" evidence="3">
    <location>
        <begin position="480"/>
        <end position="500"/>
    </location>
</feature>
<evidence type="ECO:0000256" key="2">
    <source>
        <dbReference type="SAM" id="MobiDB-lite"/>
    </source>
</evidence>
<name>A0A6G0U7W0_APHGL</name>
<dbReference type="EMBL" id="VYZN01000001">
    <property type="protein sequence ID" value="KAE9545037.1"/>
    <property type="molecule type" value="Genomic_DNA"/>
</dbReference>
<feature type="transmembrane region" description="Helical" evidence="3">
    <location>
        <begin position="410"/>
        <end position="431"/>
    </location>
</feature>
<proteinExistence type="predicted"/>
<feature type="compositionally biased region" description="Polar residues" evidence="2">
    <location>
        <begin position="321"/>
        <end position="345"/>
    </location>
</feature>
<accession>A0A6G0U7W0</accession>
<evidence type="ECO:0000313" key="5">
    <source>
        <dbReference type="Proteomes" id="UP000475862"/>
    </source>
</evidence>
<protein>
    <submittedName>
        <fullName evidence="4">Uncharacterized protein</fullName>
    </submittedName>
</protein>
<keyword evidence="3" id="KW-0472">Membrane</keyword>
<dbReference type="AlphaFoldDB" id="A0A6G0U7W0"/>
<evidence type="ECO:0000313" key="4">
    <source>
        <dbReference type="EMBL" id="KAE9545037.1"/>
    </source>
</evidence>
<reference evidence="4 5" key="1">
    <citation type="submission" date="2019-08" db="EMBL/GenBank/DDBJ databases">
        <title>The genome of the soybean aphid Biotype 1, its phylome, world population structure and adaptation to the North American continent.</title>
        <authorList>
            <person name="Giordano R."/>
            <person name="Donthu R.K."/>
            <person name="Hernandez A.G."/>
            <person name="Wright C.L."/>
            <person name="Zimin A.V."/>
        </authorList>
    </citation>
    <scope>NUCLEOTIDE SEQUENCE [LARGE SCALE GENOMIC DNA]</scope>
    <source>
        <tissue evidence="4">Whole aphids</tissue>
    </source>
</reference>
<keyword evidence="3" id="KW-0812">Transmembrane</keyword>
<evidence type="ECO:0000256" key="3">
    <source>
        <dbReference type="SAM" id="Phobius"/>
    </source>
</evidence>
<gene>
    <name evidence="4" type="ORF">AGLY_000580</name>
</gene>
<organism evidence="4 5">
    <name type="scientific">Aphis glycines</name>
    <name type="common">Soybean aphid</name>
    <dbReference type="NCBI Taxonomy" id="307491"/>
    <lineage>
        <taxon>Eukaryota</taxon>
        <taxon>Metazoa</taxon>
        <taxon>Ecdysozoa</taxon>
        <taxon>Arthropoda</taxon>
        <taxon>Hexapoda</taxon>
        <taxon>Insecta</taxon>
        <taxon>Pterygota</taxon>
        <taxon>Neoptera</taxon>
        <taxon>Paraneoptera</taxon>
        <taxon>Hemiptera</taxon>
        <taxon>Sternorrhyncha</taxon>
        <taxon>Aphidomorpha</taxon>
        <taxon>Aphidoidea</taxon>
        <taxon>Aphididae</taxon>
        <taxon>Aphidini</taxon>
        <taxon>Aphis</taxon>
        <taxon>Aphis</taxon>
    </lineage>
</organism>
<comment type="caution">
    <text evidence="4">The sequence shown here is derived from an EMBL/GenBank/DDBJ whole genome shotgun (WGS) entry which is preliminary data.</text>
</comment>
<dbReference type="OrthoDB" id="6816312at2759"/>
<feature type="compositionally biased region" description="Low complexity" evidence="2">
    <location>
        <begin position="311"/>
        <end position="320"/>
    </location>
</feature>